<proteinExistence type="predicted"/>
<feature type="signal peptide" evidence="1">
    <location>
        <begin position="1"/>
        <end position="15"/>
    </location>
</feature>
<organism evidence="2 3">
    <name type="scientific">Trichoderma guizhouense</name>
    <dbReference type="NCBI Taxonomy" id="1491466"/>
    <lineage>
        <taxon>Eukaryota</taxon>
        <taxon>Fungi</taxon>
        <taxon>Dikarya</taxon>
        <taxon>Ascomycota</taxon>
        <taxon>Pezizomycotina</taxon>
        <taxon>Sordariomycetes</taxon>
        <taxon>Hypocreomycetidae</taxon>
        <taxon>Hypocreales</taxon>
        <taxon>Hypocreaceae</taxon>
        <taxon>Trichoderma</taxon>
    </lineage>
</organism>
<feature type="chain" id="PRO_5012707387" evidence="1">
    <location>
        <begin position="16"/>
        <end position="73"/>
    </location>
</feature>
<keyword evidence="1" id="KW-0732">Signal</keyword>
<accession>A0A1T3CZQ9</accession>
<sequence>MRFSALLAIIPLASALPQVPAAVEARALEARTECSDTRDTCVVKCRPTGLGYIYCVSACNAAYLWCKADSDDE</sequence>
<dbReference type="EMBL" id="LVVK01000002">
    <property type="protein sequence ID" value="OPB46598.1"/>
    <property type="molecule type" value="Genomic_DNA"/>
</dbReference>
<evidence type="ECO:0000313" key="2">
    <source>
        <dbReference type="EMBL" id="OPB46598.1"/>
    </source>
</evidence>
<evidence type="ECO:0000256" key="1">
    <source>
        <dbReference type="SAM" id="SignalP"/>
    </source>
</evidence>
<name>A0A1T3CZQ9_9HYPO</name>
<reference evidence="2 3" key="1">
    <citation type="submission" date="2016-04" db="EMBL/GenBank/DDBJ databases">
        <title>Multiple horizontal gene transfer events from other fungi enriched the ability of the initially mycotrophic fungus Trichoderma (Ascomycota) to feed on dead plant biomass.</title>
        <authorList>
            <person name="Atanasova L."/>
            <person name="Chenthamara K."/>
            <person name="Zhang J."/>
            <person name="Grujic M."/>
            <person name="Henrissat B."/>
            <person name="Kuo A."/>
            <person name="Aertz A."/>
            <person name="Salamov A."/>
            <person name="Lipzen A."/>
            <person name="Labutti K."/>
            <person name="Barry K."/>
            <person name="Miao Y."/>
            <person name="Rahimi M.J."/>
            <person name="Shen Q."/>
            <person name="Grigoriev I.V."/>
            <person name="Kubicek C.P."/>
            <person name="Druzhinina I.S."/>
        </authorList>
    </citation>
    <scope>NUCLEOTIDE SEQUENCE [LARGE SCALE GENOMIC DNA]</scope>
    <source>
        <strain evidence="2 3">NJAU 4742</strain>
    </source>
</reference>
<comment type="caution">
    <text evidence="2">The sequence shown here is derived from an EMBL/GenBank/DDBJ whole genome shotgun (WGS) entry which is preliminary data.</text>
</comment>
<dbReference type="AlphaFoldDB" id="A0A1T3CZQ9"/>
<evidence type="ECO:0000313" key="3">
    <source>
        <dbReference type="Proteomes" id="UP000191004"/>
    </source>
</evidence>
<gene>
    <name evidence="2" type="ORF">A0O28_0067220</name>
</gene>
<dbReference type="Proteomes" id="UP000191004">
    <property type="component" value="Unassembled WGS sequence"/>
</dbReference>
<protein>
    <submittedName>
        <fullName evidence="2">SSCRP protein</fullName>
    </submittedName>
</protein>
<dbReference type="OrthoDB" id="4898054at2759"/>
<keyword evidence="3" id="KW-1185">Reference proteome</keyword>